<dbReference type="Pfam" id="PF00239">
    <property type="entry name" value="Resolvase"/>
    <property type="match status" value="1"/>
</dbReference>
<proteinExistence type="predicted"/>
<evidence type="ECO:0000313" key="3">
    <source>
        <dbReference type="EMBL" id="MBB2996981.1"/>
    </source>
</evidence>
<feature type="region of interest" description="Disordered" evidence="1">
    <location>
        <begin position="70"/>
        <end position="103"/>
    </location>
</feature>
<dbReference type="RefSeq" id="WP_246380810.1">
    <property type="nucleotide sequence ID" value="NZ_BAABGK010000109.1"/>
</dbReference>
<gene>
    <name evidence="3" type="ORF">E9229_003228</name>
</gene>
<evidence type="ECO:0000259" key="2">
    <source>
        <dbReference type="PROSITE" id="PS51736"/>
    </source>
</evidence>
<evidence type="ECO:0000313" key="4">
    <source>
        <dbReference type="Proteomes" id="UP000523000"/>
    </source>
</evidence>
<dbReference type="SUPFAM" id="SSF53041">
    <property type="entry name" value="Resolvase-like"/>
    <property type="match status" value="1"/>
</dbReference>
<dbReference type="InterPro" id="IPR036162">
    <property type="entry name" value="Resolvase-like_N_sf"/>
</dbReference>
<organism evidence="3 4">
    <name type="scientific">Paeniglutamicibacter cryotolerans</name>
    <dbReference type="NCBI Taxonomy" id="670079"/>
    <lineage>
        <taxon>Bacteria</taxon>
        <taxon>Bacillati</taxon>
        <taxon>Actinomycetota</taxon>
        <taxon>Actinomycetes</taxon>
        <taxon>Micrococcales</taxon>
        <taxon>Micrococcaceae</taxon>
        <taxon>Paeniglutamicibacter</taxon>
    </lineage>
</organism>
<feature type="domain" description="Resolvase/invertase-type recombinase catalytic" evidence="2">
    <location>
        <begin position="1"/>
        <end position="86"/>
    </location>
</feature>
<dbReference type="GO" id="GO:0000150">
    <property type="term" value="F:DNA strand exchange activity"/>
    <property type="evidence" value="ECO:0007669"/>
    <property type="project" value="InterPro"/>
</dbReference>
<dbReference type="Gene3D" id="3.40.50.1390">
    <property type="entry name" value="Resolvase, N-terminal catalytic domain"/>
    <property type="match status" value="1"/>
</dbReference>
<dbReference type="AlphaFoldDB" id="A0A839QYE9"/>
<dbReference type="PROSITE" id="PS51736">
    <property type="entry name" value="RECOMBINASES_3"/>
    <property type="match status" value="1"/>
</dbReference>
<comment type="caution">
    <text evidence="3">The sequence shown here is derived from an EMBL/GenBank/DDBJ whole genome shotgun (WGS) entry which is preliminary data.</text>
</comment>
<dbReference type="EMBL" id="JACHVS010000002">
    <property type="protein sequence ID" value="MBB2996981.1"/>
    <property type="molecule type" value="Genomic_DNA"/>
</dbReference>
<keyword evidence="4" id="KW-1185">Reference proteome</keyword>
<dbReference type="InterPro" id="IPR006119">
    <property type="entry name" value="Resolv_N"/>
</dbReference>
<evidence type="ECO:0000256" key="1">
    <source>
        <dbReference type="SAM" id="MobiDB-lite"/>
    </source>
</evidence>
<sequence length="103" mass="11548">MTECREGDTFEVTKFDRLERYLREAHSATDGLASRGVNRIIDGSVYDPNDSMEKLLLTVLSMIAEFGDDPIQTRPHEGMKAGKANCRLPGRSPTYPKSRKLTS</sequence>
<dbReference type="GO" id="GO:0003677">
    <property type="term" value="F:DNA binding"/>
    <property type="evidence" value="ECO:0007669"/>
    <property type="project" value="InterPro"/>
</dbReference>
<reference evidence="3 4" key="1">
    <citation type="submission" date="2020-08" db="EMBL/GenBank/DDBJ databases">
        <title>Sequencing the genomes of 1000 actinobacteria strains.</title>
        <authorList>
            <person name="Klenk H.-P."/>
        </authorList>
    </citation>
    <scope>NUCLEOTIDE SEQUENCE [LARGE SCALE GENOMIC DNA]</scope>
    <source>
        <strain evidence="3 4">DSM 22826</strain>
    </source>
</reference>
<protein>
    <submittedName>
        <fullName evidence="3">DNA invertase Pin-like site-specific DNA recombinase</fullName>
    </submittedName>
</protein>
<name>A0A839QYE9_9MICC</name>
<accession>A0A839QYE9</accession>
<dbReference type="Proteomes" id="UP000523000">
    <property type="component" value="Unassembled WGS sequence"/>
</dbReference>